<dbReference type="SUPFAM" id="SSF46589">
    <property type="entry name" value="tRNA-binding arm"/>
    <property type="match status" value="1"/>
</dbReference>
<dbReference type="InterPro" id="IPR010978">
    <property type="entry name" value="tRNA-bd_arm"/>
</dbReference>
<keyword evidence="2" id="KW-0812">Transmembrane</keyword>
<gene>
    <name evidence="3" type="ORF">KDW03_03165</name>
</gene>
<keyword evidence="4" id="KW-1185">Reference proteome</keyword>
<dbReference type="RefSeq" id="WP_271435947.1">
    <property type="nucleotide sequence ID" value="NZ_CP073355.1"/>
</dbReference>
<proteinExistence type="predicted"/>
<dbReference type="KEGG" id="taqu:KDW03_03165"/>
<reference evidence="3" key="2">
    <citation type="submission" date="2022-06" db="EMBL/GenBank/DDBJ databases">
        <title>Thermospira aquatica gen. nov., sp. nov.</title>
        <authorList>
            <person name="Ben Ali Gam Z."/>
            <person name="Labat M."/>
        </authorList>
    </citation>
    <scope>NUCLEOTIDE SEQUENCE</scope>
    <source>
        <strain evidence="3">F1F22</strain>
    </source>
</reference>
<dbReference type="GO" id="GO:0000166">
    <property type="term" value="F:nucleotide binding"/>
    <property type="evidence" value="ECO:0007669"/>
    <property type="project" value="InterPro"/>
</dbReference>
<keyword evidence="1" id="KW-0175">Coiled coil</keyword>
<dbReference type="InterPro" id="IPR058225">
    <property type="entry name" value="FlbB-like"/>
</dbReference>
<protein>
    <recommendedName>
        <fullName evidence="5">Magnesium transporter MgtE intracellular domain-containing protein</fullName>
    </recommendedName>
</protein>
<feature type="transmembrane region" description="Helical" evidence="2">
    <location>
        <begin position="7"/>
        <end position="25"/>
    </location>
</feature>
<sequence length="193" mass="22852">MSRGKRILFLLLINLGLVILSIYFLDMLEILDYRQIFSQIPFLRESFVVKIENPYLLDKLELDKKWLLLEEKQRNLEYARQEIEKSFLAITQQQEALAQEKENIQNMIAQFELAKQNQATYEKRVEEIANQIESMPPQSAVKILEKQEDEMVIDVLRMMEKRAQAQGKRSIVSFLLSLMDPEQSARIQRKMLE</sequence>
<evidence type="ECO:0000313" key="4">
    <source>
        <dbReference type="Proteomes" id="UP001056539"/>
    </source>
</evidence>
<keyword evidence="2" id="KW-1133">Transmembrane helix</keyword>
<evidence type="ECO:0008006" key="5">
    <source>
        <dbReference type="Google" id="ProtNLM"/>
    </source>
</evidence>
<evidence type="ECO:0000313" key="3">
    <source>
        <dbReference type="EMBL" id="URA10819.1"/>
    </source>
</evidence>
<reference evidence="3" key="1">
    <citation type="submission" date="2021-04" db="EMBL/GenBank/DDBJ databases">
        <authorList>
            <person name="Postec A."/>
        </authorList>
    </citation>
    <scope>NUCLEOTIDE SEQUENCE</scope>
    <source>
        <strain evidence="3">F1F22</strain>
    </source>
</reference>
<evidence type="ECO:0000256" key="1">
    <source>
        <dbReference type="SAM" id="Coils"/>
    </source>
</evidence>
<dbReference type="AlphaFoldDB" id="A0AAX3BF14"/>
<organism evidence="3 4">
    <name type="scientific">Thermospira aquatica</name>
    <dbReference type="NCBI Taxonomy" id="2828656"/>
    <lineage>
        <taxon>Bacteria</taxon>
        <taxon>Pseudomonadati</taxon>
        <taxon>Spirochaetota</taxon>
        <taxon>Spirochaetia</taxon>
        <taxon>Brevinematales</taxon>
        <taxon>Thermospiraceae</taxon>
        <taxon>Thermospira</taxon>
    </lineage>
</organism>
<feature type="coiled-coil region" evidence="1">
    <location>
        <begin position="90"/>
        <end position="131"/>
    </location>
</feature>
<keyword evidence="2" id="KW-0472">Membrane</keyword>
<accession>A0AAX3BF14</accession>
<evidence type="ECO:0000256" key="2">
    <source>
        <dbReference type="SAM" id="Phobius"/>
    </source>
</evidence>
<name>A0AAX3BF14_9SPIR</name>
<dbReference type="NCBIfam" id="NF047368">
    <property type="entry name" value="collar_FlbB"/>
    <property type="match status" value="1"/>
</dbReference>
<dbReference type="Proteomes" id="UP001056539">
    <property type="component" value="Chromosome"/>
</dbReference>
<dbReference type="EMBL" id="CP073355">
    <property type="protein sequence ID" value="URA10819.1"/>
    <property type="molecule type" value="Genomic_DNA"/>
</dbReference>